<organism evidence="2 3">
    <name type="scientific">Corynebacterium glucuronolyticum</name>
    <dbReference type="NCBI Taxonomy" id="39791"/>
    <lineage>
        <taxon>Bacteria</taxon>
        <taxon>Bacillati</taxon>
        <taxon>Actinomycetota</taxon>
        <taxon>Actinomycetes</taxon>
        <taxon>Mycobacteriales</taxon>
        <taxon>Corynebacteriaceae</taxon>
        <taxon>Corynebacterium</taxon>
    </lineage>
</organism>
<dbReference type="AlphaFoldDB" id="A0AAX1L7S8"/>
<dbReference type="Proteomes" id="UP000617681">
    <property type="component" value="Chromosome"/>
</dbReference>
<dbReference type="RefSeq" id="WP_005388244.1">
    <property type="nucleotide sequence ID" value="NZ_CP069485.1"/>
</dbReference>
<evidence type="ECO:0008006" key="4">
    <source>
        <dbReference type="Google" id="ProtNLM"/>
    </source>
</evidence>
<feature type="transmembrane region" description="Helical" evidence="1">
    <location>
        <begin position="12"/>
        <end position="35"/>
    </location>
</feature>
<evidence type="ECO:0000313" key="2">
    <source>
        <dbReference type="EMBL" id="QRP70472.1"/>
    </source>
</evidence>
<keyword evidence="1" id="KW-0472">Membrane</keyword>
<dbReference type="EMBL" id="CP069534">
    <property type="protein sequence ID" value="QRP70472.1"/>
    <property type="molecule type" value="Genomic_DNA"/>
</dbReference>
<protein>
    <recommendedName>
        <fullName evidence="4">Serine/threonine protein kinase</fullName>
    </recommendedName>
</protein>
<evidence type="ECO:0000313" key="3">
    <source>
        <dbReference type="Proteomes" id="UP000617681"/>
    </source>
</evidence>
<name>A0AAX1L7S8_9CORY</name>
<gene>
    <name evidence="2" type="ORF">I6J21_12130</name>
</gene>
<sequence>MNIITQDLLRKIATVIAVLSALGGIVAGIIAATPLNQELGTSSSIREGFDGTDTAPATTLKDETPLRWGAWQKANDEGTQLRIFFNGDTPTCHGWRASVTESPVSVTVKLTQGTLVDAPVDCTAEGFRGSLVVNLDKPLGNRLVLQ</sequence>
<accession>A0AAX1L7S8</accession>
<keyword evidence="1" id="KW-1133">Transmembrane helix</keyword>
<evidence type="ECO:0000256" key="1">
    <source>
        <dbReference type="SAM" id="Phobius"/>
    </source>
</evidence>
<reference evidence="2" key="1">
    <citation type="submission" date="2021-02" db="EMBL/GenBank/DDBJ databases">
        <title>FDA dAtabase for Regulatory Grade micrObial Sequences (FDA-ARGOS): Supporting development and validation of Infectious Disease Dx tests.</title>
        <authorList>
            <person name="Sproer C."/>
            <person name="Gronow S."/>
            <person name="Severitt S."/>
            <person name="Schroder I."/>
            <person name="Tallon L."/>
            <person name="Sadzewicz L."/>
            <person name="Zhao X."/>
            <person name="Boylan J."/>
            <person name="Ott S."/>
            <person name="Bowen H."/>
            <person name="Vavikolanu K."/>
            <person name="Mehta A."/>
            <person name="Aluvathingal J."/>
            <person name="Nadendla S."/>
            <person name="Lowell S."/>
            <person name="Myers T."/>
            <person name="Yan Y."/>
            <person name="Sichtig H."/>
        </authorList>
    </citation>
    <scope>NUCLEOTIDE SEQUENCE</scope>
    <source>
        <strain evidence="2">FDAARGOS_1191</strain>
    </source>
</reference>
<keyword evidence="1" id="KW-0812">Transmembrane</keyword>
<proteinExistence type="predicted"/>